<dbReference type="Gene3D" id="3.40.50.300">
    <property type="entry name" value="P-loop containing nucleotide triphosphate hydrolases"/>
    <property type="match status" value="1"/>
</dbReference>
<dbReference type="PANTHER" id="PTHR43473">
    <property type="entry name" value="MAGNESIUM-CHELATASE SUBUNIT CHLD, CHLOROPLASTIC"/>
    <property type="match status" value="1"/>
</dbReference>
<dbReference type="SUPFAM" id="SSF52540">
    <property type="entry name" value="P-loop containing nucleoside triphosphate hydrolases"/>
    <property type="match status" value="1"/>
</dbReference>
<evidence type="ECO:0000313" key="3">
    <source>
        <dbReference type="EMBL" id="NVE94991.1"/>
    </source>
</evidence>
<dbReference type="InterPro" id="IPR041628">
    <property type="entry name" value="ChlI/MoxR_AAA_lid"/>
</dbReference>
<dbReference type="AlphaFoldDB" id="A0A850HD28"/>
<sequence>MADAALAVQLLLMAPEQLGGIVLRGAGPARDELLDLLRDAMGEARPWRRLPAHIDDERLLGGIDLAASLASGKPVLQSGLLTEAAKGCVCVPMAERLRAELAGKLVQAMDTAKGEAGFALVLLDDGREVDERPPANLTDRVAFVCDLSAAEAFASVDLPKNPTAVDLQAVEPGDDAHLTELAQIALALGVDSVRPLLFALQTARAHAALAGRRKLEEADLIAAAKLVLAPRATRFPCPAEPEAESAPPENDAVTNQDNDSEKASSQETPPEDVVLEAVLASIPDDVLAAIADGRLQRSASAGGAGKRTQSNLRGRPLGARPGMPRGGSRLALIDSLRAAAPWQTVRRREEPEASRAVLVRKDDLRVRRFEERAGSVTVFCVDASGSAAAARLAEAKGAVELILAQAYVKRSEVALIAFRGEGAEVLLPPTRSLTRARRALAGLPGGGGTPLASGITSGLQMAESIASRGRTPFLVFLTDGSANIAADGTPGRGQAREDAEAAARRVAASGVEALLIDISPRPRPDAETIAGFMRARYLPLPMADAAALERAVSAAQPQLAGA</sequence>
<dbReference type="Pfam" id="PF13519">
    <property type="entry name" value="VWA_2"/>
    <property type="match status" value="1"/>
</dbReference>
<protein>
    <submittedName>
        <fullName evidence="3">Magnesium chelatase subunit D</fullName>
    </submittedName>
</protein>
<proteinExistence type="predicted"/>
<accession>A0A850HD28</accession>
<dbReference type="Pfam" id="PF17863">
    <property type="entry name" value="AAA_lid_2"/>
    <property type="match status" value="1"/>
</dbReference>
<feature type="region of interest" description="Disordered" evidence="1">
    <location>
        <begin position="237"/>
        <end position="271"/>
    </location>
</feature>
<dbReference type="SMART" id="SM00327">
    <property type="entry name" value="VWA"/>
    <property type="match status" value="1"/>
</dbReference>
<feature type="domain" description="VWFA" evidence="2">
    <location>
        <begin position="376"/>
        <end position="555"/>
    </location>
</feature>
<dbReference type="InterPro" id="IPR027417">
    <property type="entry name" value="P-loop_NTPase"/>
</dbReference>
<comment type="caution">
    <text evidence="3">The sequence shown here is derived from an EMBL/GenBank/DDBJ whole genome shotgun (WGS) entry which is preliminary data.</text>
</comment>
<evidence type="ECO:0000313" key="4">
    <source>
        <dbReference type="Proteomes" id="UP000546031"/>
    </source>
</evidence>
<gene>
    <name evidence="3" type="ORF">HUO12_08790</name>
</gene>
<dbReference type="NCBIfam" id="NF009943">
    <property type="entry name" value="PRK13406.1"/>
    <property type="match status" value="1"/>
</dbReference>
<dbReference type="Proteomes" id="UP000546031">
    <property type="component" value="Unassembled WGS sequence"/>
</dbReference>
<keyword evidence="4" id="KW-1185">Reference proteome</keyword>
<dbReference type="PROSITE" id="PS50234">
    <property type="entry name" value="VWFA"/>
    <property type="match status" value="1"/>
</dbReference>
<dbReference type="EMBL" id="JABWTA010000001">
    <property type="protein sequence ID" value="NVE94991.1"/>
    <property type="molecule type" value="Genomic_DNA"/>
</dbReference>
<dbReference type="InterPro" id="IPR036465">
    <property type="entry name" value="vWFA_dom_sf"/>
</dbReference>
<dbReference type="SUPFAM" id="SSF53300">
    <property type="entry name" value="vWA-like"/>
    <property type="match status" value="1"/>
</dbReference>
<dbReference type="InterPro" id="IPR002035">
    <property type="entry name" value="VWF_A"/>
</dbReference>
<dbReference type="Gene3D" id="1.10.8.80">
    <property type="entry name" value="Magnesium chelatase subunit I, C-Terminal domain"/>
    <property type="match status" value="1"/>
</dbReference>
<feature type="region of interest" description="Disordered" evidence="1">
    <location>
        <begin position="297"/>
        <end position="326"/>
    </location>
</feature>
<evidence type="ECO:0000259" key="2">
    <source>
        <dbReference type="PROSITE" id="PS50234"/>
    </source>
</evidence>
<dbReference type="PANTHER" id="PTHR43473:SF2">
    <property type="entry name" value="MAGNESIUM-CHELATASE SUBUNIT CHLD, CHLOROPLASTIC"/>
    <property type="match status" value="1"/>
</dbReference>
<organism evidence="3 4">
    <name type="scientific">Altererythrobacter lutimaris</name>
    <dbReference type="NCBI Taxonomy" id="2743979"/>
    <lineage>
        <taxon>Bacteria</taxon>
        <taxon>Pseudomonadati</taxon>
        <taxon>Pseudomonadota</taxon>
        <taxon>Alphaproteobacteria</taxon>
        <taxon>Sphingomonadales</taxon>
        <taxon>Erythrobacteraceae</taxon>
        <taxon>Altererythrobacter</taxon>
    </lineage>
</organism>
<dbReference type="Gene3D" id="3.40.50.410">
    <property type="entry name" value="von Willebrand factor, type A domain"/>
    <property type="match status" value="1"/>
</dbReference>
<name>A0A850HD28_9SPHN</name>
<evidence type="ECO:0000256" key="1">
    <source>
        <dbReference type="SAM" id="MobiDB-lite"/>
    </source>
</evidence>
<reference evidence="3 4" key="1">
    <citation type="submission" date="2020-06" db="EMBL/GenBank/DDBJ databases">
        <title>Altererythrobacter lutimaris sp. nov., a marine bacterium isolated from a tidal flat.</title>
        <authorList>
            <person name="Kim D."/>
            <person name="Yoo Y."/>
            <person name="Kim J.-J."/>
        </authorList>
    </citation>
    <scope>NUCLEOTIDE SEQUENCE [LARGE SCALE GENOMIC DNA]</scope>
    <source>
        <strain evidence="3 4">JGD-16</strain>
    </source>
</reference>